<evidence type="ECO:0000313" key="2">
    <source>
        <dbReference type="Proteomes" id="UP000807353"/>
    </source>
</evidence>
<dbReference type="EMBL" id="MU150410">
    <property type="protein sequence ID" value="KAF9456668.1"/>
    <property type="molecule type" value="Genomic_DNA"/>
</dbReference>
<evidence type="ECO:0000313" key="1">
    <source>
        <dbReference type="EMBL" id="KAF9456668.1"/>
    </source>
</evidence>
<organism evidence="1 2">
    <name type="scientific">Collybia nuda</name>
    <dbReference type="NCBI Taxonomy" id="64659"/>
    <lineage>
        <taxon>Eukaryota</taxon>
        <taxon>Fungi</taxon>
        <taxon>Dikarya</taxon>
        <taxon>Basidiomycota</taxon>
        <taxon>Agaricomycotina</taxon>
        <taxon>Agaricomycetes</taxon>
        <taxon>Agaricomycetidae</taxon>
        <taxon>Agaricales</taxon>
        <taxon>Tricholomatineae</taxon>
        <taxon>Clitocybaceae</taxon>
        <taxon>Collybia</taxon>
    </lineage>
</organism>
<dbReference type="AlphaFoldDB" id="A0A9P6CD55"/>
<comment type="caution">
    <text evidence="1">The sequence shown here is derived from an EMBL/GenBank/DDBJ whole genome shotgun (WGS) entry which is preliminary data.</text>
</comment>
<dbReference type="OrthoDB" id="3041984at2759"/>
<keyword evidence="2" id="KW-1185">Reference proteome</keyword>
<name>A0A9P6CD55_9AGAR</name>
<protein>
    <submittedName>
        <fullName evidence="1">Uncharacterized protein</fullName>
    </submittedName>
</protein>
<proteinExistence type="predicted"/>
<accession>A0A9P6CD55</accession>
<reference evidence="1" key="1">
    <citation type="submission" date="2020-11" db="EMBL/GenBank/DDBJ databases">
        <authorList>
            <consortium name="DOE Joint Genome Institute"/>
            <person name="Ahrendt S."/>
            <person name="Riley R."/>
            <person name="Andreopoulos W."/>
            <person name="Labutti K."/>
            <person name="Pangilinan J."/>
            <person name="Ruiz-Duenas F.J."/>
            <person name="Barrasa J.M."/>
            <person name="Sanchez-Garcia M."/>
            <person name="Camarero S."/>
            <person name="Miyauchi S."/>
            <person name="Serrano A."/>
            <person name="Linde D."/>
            <person name="Babiker R."/>
            <person name="Drula E."/>
            <person name="Ayuso-Fernandez I."/>
            <person name="Pacheco R."/>
            <person name="Padilla G."/>
            <person name="Ferreira P."/>
            <person name="Barriuso J."/>
            <person name="Kellner H."/>
            <person name="Castanera R."/>
            <person name="Alfaro M."/>
            <person name="Ramirez L."/>
            <person name="Pisabarro A.G."/>
            <person name="Kuo A."/>
            <person name="Tritt A."/>
            <person name="Lipzen A."/>
            <person name="He G."/>
            <person name="Yan M."/>
            <person name="Ng V."/>
            <person name="Cullen D."/>
            <person name="Martin F."/>
            <person name="Rosso M.-N."/>
            <person name="Henrissat B."/>
            <person name="Hibbett D."/>
            <person name="Martinez A.T."/>
            <person name="Grigoriev I.V."/>
        </authorList>
    </citation>
    <scope>NUCLEOTIDE SEQUENCE</scope>
    <source>
        <strain evidence="1">CBS 247.69</strain>
    </source>
</reference>
<gene>
    <name evidence="1" type="ORF">BDZ94DRAFT_1275108</name>
</gene>
<sequence length="57" mass="6542">MEPNRMGCAQEQERAVGVNPALLQSSRQSGEMPPHTRPFILAQNDMQWPQPRWSVRP</sequence>
<dbReference type="Proteomes" id="UP000807353">
    <property type="component" value="Unassembled WGS sequence"/>
</dbReference>